<dbReference type="STRING" id="4113.M1C3E5"/>
<dbReference type="HOGENOM" id="CLU_2445104_0_0_1"/>
<dbReference type="InParanoid" id="M1C3E5"/>
<evidence type="ECO:0000313" key="3">
    <source>
        <dbReference type="Proteomes" id="UP000011115"/>
    </source>
</evidence>
<dbReference type="PaxDb" id="4113-PGSC0003DMT400058851"/>
<accession>M1C3E5</accession>
<proteinExistence type="predicted"/>
<dbReference type="AlphaFoldDB" id="M1C3E5"/>
<name>M1C3E5_SOLTU</name>
<reference evidence="3" key="1">
    <citation type="journal article" date="2011" name="Nature">
        <title>Genome sequence and analysis of the tuber crop potato.</title>
        <authorList>
            <consortium name="The Potato Genome Sequencing Consortium"/>
        </authorList>
    </citation>
    <scope>NUCLEOTIDE SEQUENCE [LARGE SCALE GENOMIC DNA]</scope>
    <source>
        <strain evidence="3">cv. DM1-3 516 R44</strain>
    </source>
</reference>
<sequence>MYHFEDELQSRSNLNASSSASQAKSSTSNSEHTSNEVQKPSIGSRATDLSRLMKFPKELSATTVILEPPTTLRGHRAMDGDIGIAVFARS</sequence>
<dbReference type="EnsemblPlants" id="PGSC0003DMT400058851">
    <property type="protein sequence ID" value="PGSC0003DMT400058851"/>
    <property type="gene ID" value="PGSC0003DMG400022865"/>
</dbReference>
<reference evidence="2" key="2">
    <citation type="submission" date="2015-06" db="UniProtKB">
        <authorList>
            <consortium name="EnsemblPlants"/>
        </authorList>
    </citation>
    <scope>IDENTIFICATION</scope>
    <source>
        <strain evidence="2">DM1-3 516 R44</strain>
    </source>
</reference>
<dbReference type="Gramene" id="PGSC0003DMT400058851">
    <property type="protein sequence ID" value="PGSC0003DMT400058851"/>
    <property type="gene ID" value="PGSC0003DMG400022865"/>
</dbReference>
<feature type="region of interest" description="Disordered" evidence="1">
    <location>
        <begin position="1"/>
        <end position="48"/>
    </location>
</feature>
<keyword evidence="3" id="KW-1185">Reference proteome</keyword>
<feature type="compositionally biased region" description="Low complexity" evidence="1">
    <location>
        <begin position="10"/>
        <end position="36"/>
    </location>
</feature>
<dbReference type="Proteomes" id="UP000011115">
    <property type="component" value="Unassembled WGS sequence"/>
</dbReference>
<evidence type="ECO:0000313" key="2">
    <source>
        <dbReference type="EnsemblPlants" id="PGSC0003DMT400058851"/>
    </source>
</evidence>
<evidence type="ECO:0000256" key="1">
    <source>
        <dbReference type="SAM" id="MobiDB-lite"/>
    </source>
</evidence>
<protein>
    <submittedName>
        <fullName evidence="2">Uncharacterized protein</fullName>
    </submittedName>
</protein>
<organism evidence="2 3">
    <name type="scientific">Solanum tuberosum</name>
    <name type="common">Potato</name>
    <dbReference type="NCBI Taxonomy" id="4113"/>
    <lineage>
        <taxon>Eukaryota</taxon>
        <taxon>Viridiplantae</taxon>
        <taxon>Streptophyta</taxon>
        <taxon>Embryophyta</taxon>
        <taxon>Tracheophyta</taxon>
        <taxon>Spermatophyta</taxon>
        <taxon>Magnoliopsida</taxon>
        <taxon>eudicotyledons</taxon>
        <taxon>Gunneridae</taxon>
        <taxon>Pentapetalae</taxon>
        <taxon>asterids</taxon>
        <taxon>lamiids</taxon>
        <taxon>Solanales</taxon>
        <taxon>Solanaceae</taxon>
        <taxon>Solanoideae</taxon>
        <taxon>Solaneae</taxon>
        <taxon>Solanum</taxon>
    </lineage>
</organism>